<gene>
    <name evidence="2" type="ORF">ODALV1_LOCUS17201</name>
</gene>
<reference evidence="2 3" key="1">
    <citation type="submission" date="2024-08" db="EMBL/GenBank/DDBJ databases">
        <authorList>
            <person name="Cucini C."/>
            <person name="Frati F."/>
        </authorList>
    </citation>
    <scope>NUCLEOTIDE SEQUENCE [LARGE SCALE GENOMIC DNA]</scope>
</reference>
<evidence type="ECO:0000313" key="3">
    <source>
        <dbReference type="Proteomes" id="UP001642540"/>
    </source>
</evidence>
<feature type="transmembrane region" description="Helical" evidence="1">
    <location>
        <begin position="136"/>
        <end position="158"/>
    </location>
</feature>
<keyword evidence="3" id="KW-1185">Reference proteome</keyword>
<dbReference type="Proteomes" id="UP001642540">
    <property type="component" value="Unassembled WGS sequence"/>
</dbReference>
<feature type="transmembrane region" description="Helical" evidence="1">
    <location>
        <begin position="220"/>
        <end position="240"/>
    </location>
</feature>
<feature type="transmembrane region" description="Helical" evidence="1">
    <location>
        <begin position="268"/>
        <end position="286"/>
    </location>
</feature>
<feature type="transmembrane region" description="Helical" evidence="1">
    <location>
        <begin position="78"/>
        <end position="97"/>
    </location>
</feature>
<sequence>MIRKGPSPLITAFDKLSSKFGVFAANFNAQTQTFHPVPSQEWRVTLNYALSYVWALGASCIIVKYKRRGELDRYNMTLAYWMAGTLAIVIYSIIRFYTKDLCRVANGFSQFIQYIYKTYHKSFDPDTCKAHQYFNILLKLVVVLMAASYLLMVLFLIYDPRGVVFLGDLVPEECFIVPIHSSKAWKVYLNYVLLHIWAVGSFGIVVKYKRRGDIDRYNITLAYWLAGILVTMLHSIFQWYTKDLVIMANGFFKFIRYMHDPSQAWRVSLNYVLLHIWAAGAFGIVVKYKRRGDIDRYNITLAYWLAGVLATIVYSIIQWHTKDLVIMANGFFKFIRYMHDSSQAWRVSLNYVLLHIWAVGSFGIVVKYKRRGDIDRYNITLAYWLAGVLATIAYSLIQWHTKDLKSTIQNSIQINPE</sequence>
<feature type="transmembrane region" description="Helical" evidence="1">
    <location>
        <begin position="188"/>
        <end position="208"/>
    </location>
</feature>
<name>A0ABP1QZV5_9HEXA</name>
<evidence type="ECO:0000256" key="1">
    <source>
        <dbReference type="SAM" id="Phobius"/>
    </source>
</evidence>
<feature type="transmembrane region" description="Helical" evidence="1">
    <location>
        <begin position="348"/>
        <end position="366"/>
    </location>
</feature>
<keyword evidence="1" id="KW-0812">Transmembrane</keyword>
<protein>
    <recommendedName>
        <fullName evidence="4">Nose resistant to fluoxetine protein 6</fullName>
    </recommendedName>
</protein>
<comment type="caution">
    <text evidence="2">The sequence shown here is derived from an EMBL/GenBank/DDBJ whole genome shotgun (WGS) entry which is preliminary data.</text>
</comment>
<proteinExistence type="predicted"/>
<feature type="transmembrane region" description="Helical" evidence="1">
    <location>
        <begin position="378"/>
        <end position="397"/>
    </location>
</feature>
<feature type="transmembrane region" description="Helical" evidence="1">
    <location>
        <begin position="46"/>
        <end position="66"/>
    </location>
</feature>
<dbReference type="EMBL" id="CAXLJM020000052">
    <property type="protein sequence ID" value="CAL8116205.1"/>
    <property type="molecule type" value="Genomic_DNA"/>
</dbReference>
<feature type="transmembrane region" description="Helical" evidence="1">
    <location>
        <begin position="298"/>
        <end position="317"/>
    </location>
</feature>
<keyword evidence="1" id="KW-1133">Transmembrane helix</keyword>
<evidence type="ECO:0008006" key="4">
    <source>
        <dbReference type="Google" id="ProtNLM"/>
    </source>
</evidence>
<evidence type="ECO:0000313" key="2">
    <source>
        <dbReference type="EMBL" id="CAL8116205.1"/>
    </source>
</evidence>
<organism evidence="2 3">
    <name type="scientific">Orchesella dallaii</name>
    <dbReference type="NCBI Taxonomy" id="48710"/>
    <lineage>
        <taxon>Eukaryota</taxon>
        <taxon>Metazoa</taxon>
        <taxon>Ecdysozoa</taxon>
        <taxon>Arthropoda</taxon>
        <taxon>Hexapoda</taxon>
        <taxon>Collembola</taxon>
        <taxon>Entomobryomorpha</taxon>
        <taxon>Entomobryoidea</taxon>
        <taxon>Orchesellidae</taxon>
        <taxon>Orchesellinae</taxon>
        <taxon>Orchesella</taxon>
    </lineage>
</organism>
<accession>A0ABP1QZV5</accession>
<keyword evidence="1" id="KW-0472">Membrane</keyword>